<keyword evidence="3" id="KW-1185">Reference proteome</keyword>
<dbReference type="Proteomes" id="UP000193431">
    <property type="component" value="Chromosome"/>
</dbReference>
<dbReference type="PANTHER" id="PTHR12526">
    <property type="entry name" value="GLYCOSYLTRANSFERASE"/>
    <property type="match status" value="1"/>
</dbReference>
<gene>
    <name evidence="2" type="ORF">BST97_00120</name>
</gene>
<reference evidence="2 3" key="1">
    <citation type="submission" date="2016-11" db="EMBL/GenBank/DDBJ databases">
        <title>Trade-off between light-utilization and light-protection in marine flavobacteria.</title>
        <authorList>
            <person name="Kumagai Y."/>
        </authorList>
    </citation>
    <scope>NUCLEOTIDE SEQUENCE [LARGE SCALE GENOMIC DNA]</scope>
    <source>
        <strain evidence="2 3">JCM 13191</strain>
    </source>
</reference>
<dbReference type="InterPro" id="IPR001296">
    <property type="entry name" value="Glyco_trans_1"/>
</dbReference>
<dbReference type="RefSeq" id="WP_085768091.1">
    <property type="nucleotide sequence ID" value="NZ_CP019344.1"/>
</dbReference>
<sequence length="388" mass="44140">MRIVIFDGSFKTTAFIRRLMQGLTRAGHQVYVLGFNLDNPAPMKGVHYISLGNNSSNFHFIRTSLKWGLRFGEIVYALKNLFLVKKSKLRRLNLRAALKAIDPHIVHLQWISTIPLFEDELVEGKYKFVISQRGYQTNVRPFVSESDFEYQAKWLPYFSGFHSVSKTMSSQGDKIFNTSSKVNQVAYTGLDLSQIEFSSNVVENSVLDIISIGRPHWKKGYVFAIRALHKIKMNGIEFKYTIIGAENDQELLFLIKDLDLENEIELFPKLDQKEVFKKIQDSELFLLPSLEEGIANVAVEAMALGTPVISTDCGGMKELIESGKEGWIVPVYDINAMAETVTAFAKASPEKIAQIKLAARRKVEHQHNEEKMVTDMNTLYQKIYNGLD</sequence>
<dbReference type="EMBL" id="CP019344">
    <property type="protein sequence ID" value="ARN79298.1"/>
    <property type="molecule type" value="Genomic_DNA"/>
</dbReference>
<protein>
    <submittedName>
        <fullName evidence="2">Colanic acid biosynthesis protein</fullName>
    </submittedName>
</protein>
<dbReference type="OrthoDB" id="832722at2"/>
<dbReference type="PANTHER" id="PTHR12526:SF630">
    <property type="entry name" value="GLYCOSYLTRANSFERASE"/>
    <property type="match status" value="1"/>
</dbReference>
<evidence type="ECO:0000259" key="1">
    <source>
        <dbReference type="Pfam" id="PF00534"/>
    </source>
</evidence>
<dbReference type="STRING" id="331648.BST97_00120"/>
<evidence type="ECO:0000313" key="3">
    <source>
        <dbReference type="Proteomes" id="UP000193431"/>
    </source>
</evidence>
<dbReference type="Gene3D" id="3.40.50.2000">
    <property type="entry name" value="Glycogen Phosphorylase B"/>
    <property type="match status" value="2"/>
</dbReference>
<dbReference type="Pfam" id="PF00534">
    <property type="entry name" value="Glycos_transf_1"/>
    <property type="match status" value="1"/>
</dbReference>
<name>A0A1W6MNW4_9FLAO</name>
<dbReference type="SUPFAM" id="SSF53756">
    <property type="entry name" value="UDP-Glycosyltransferase/glycogen phosphorylase"/>
    <property type="match status" value="1"/>
</dbReference>
<feature type="domain" description="Glycosyl transferase family 1" evidence="1">
    <location>
        <begin position="207"/>
        <end position="359"/>
    </location>
</feature>
<organism evidence="2 3">
    <name type="scientific">Nonlabens spongiae</name>
    <dbReference type="NCBI Taxonomy" id="331648"/>
    <lineage>
        <taxon>Bacteria</taxon>
        <taxon>Pseudomonadati</taxon>
        <taxon>Bacteroidota</taxon>
        <taxon>Flavobacteriia</taxon>
        <taxon>Flavobacteriales</taxon>
        <taxon>Flavobacteriaceae</taxon>
        <taxon>Nonlabens</taxon>
    </lineage>
</organism>
<dbReference type="AlphaFoldDB" id="A0A1W6MNW4"/>
<dbReference type="CDD" id="cd03801">
    <property type="entry name" value="GT4_PimA-like"/>
    <property type="match status" value="1"/>
</dbReference>
<dbReference type="GO" id="GO:0016757">
    <property type="term" value="F:glycosyltransferase activity"/>
    <property type="evidence" value="ECO:0007669"/>
    <property type="project" value="InterPro"/>
</dbReference>
<accession>A0A1W6MNW4</accession>
<proteinExistence type="predicted"/>
<evidence type="ECO:0000313" key="2">
    <source>
        <dbReference type="EMBL" id="ARN79298.1"/>
    </source>
</evidence>